<keyword evidence="4" id="KW-0125">Carotenoid biosynthesis</keyword>
<comment type="subcellular location">
    <subcellularLocation>
        <location evidence="1">Membrane</location>
        <topology evidence="1">Multi-pass membrane protein</topology>
    </subcellularLocation>
</comment>
<reference evidence="10 11" key="1">
    <citation type="journal article" date="2019" name="Emerg. Microbes Infect.">
        <title>Comprehensive subspecies identification of 175 nontuberculous mycobacteria species based on 7547 genomic profiles.</title>
        <authorList>
            <person name="Matsumoto Y."/>
            <person name="Kinjo T."/>
            <person name="Motooka D."/>
            <person name="Nabeya D."/>
            <person name="Jung N."/>
            <person name="Uechi K."/>
            <person name="Horii T."/>
            <person name="Iida T."/>
            <person name="Fujita J."/>
            <person name="Nakamura S."/>
        </authorList>
    </citation>
    <scope>NUCLEOTIDE SEQUENCE [LARGE SCALE GENOMIC DNA]</scope>
    <source>
        <strain evidence="10 11">JCM 6367</strain>
    </source>
</reference>
<accession>A0A7I7U2L5</accession>
<evidence type="ECO:0000313" key="10">
    <source>
        <dbReference type="EMBL" id="BBY75582.1"/>
    </source>
</evidence>
<dbReference type="GO" id="GO:0016872">
    <property type="term" value="F:intramolecular lyase activity"/>
    <property type="evidence" value="ECO:0007669"/>
    <property type="project" value="InterPro"/>
</dbReference>
<evidence type="ECO:0000256" key="3">
    <source>
        <dbReference type="ARBA" id="ARBA00022692"/>
    </source>
</evidence>
<evidence type="ECO:0000256" key="8">
    <source>
        <dbReference type="SAM" id="Phobius"/>
    </source>
</evidence>
<sequence>MRSPPVSGTGRPDIDKYQYLLLMLGCLAITAPLEAFGSGVYRQPRRTAAAIIPVAVVFVVWDLLAVLAEVWDYNPRYITGLHIWVFPIEELMFFIVIPLCALLTFSAVSTILGFLAKHRSRREVNR</sequence>
<evidence type="ECO:0000256" key="5">
    <source>
        <dbReference type="ARBA" id="ARBA00022989"/>
    </source>
</evidence>
<comment type="pathway">
    <text evidence="2">Carotenoid biosynthesis.</text>
</comment>
<feature type="transmembrane region" description="Helical" evidence="8">
    <location>
        <begin position="48"/>
        <end position="71"/>
    </location>
</feature>
<dbReference type="InterPro" id="IPR017825">
    <property type="entry name" value="Lycopene_cyclase_dom"/>
</dbReference>
<dbReference type="EMBL" id="AP022598">
    <property type="protein sequence ID" value="BBY75582.1"/>
    <property type="molecule type" value="Genomic_DNA"/>
</dbReference>
<feature type="transmembrane region" description="Helical" evidence="8">
    <location>
        <begin position="91"/>
        <end position="116"/>
    </location>
</feature>
<name>A0A7I7U2L5_MYCPF</name>
<organism evidence="10 11">
    <name type="scientific">Mycolicibacterium parafortuitum</name>
    <name type="common">Mycobacterium parafortuitum</name>
    <dbReference type="NCBI Taxonomy" id="39692"/>
    <lineage>
        <taxon>Bacteria</taxon>
        <taxon>Bacillati</taxon>
        <taxon>Actinomycetota</taxon>
        <taxon>Actinomycetes</taxon>
        <taxon>Mycobacteriales</taxon>
        <taxon>Mycobacteriaceae</taxon>
        <taxon>Mycolicibacterium</taxon>
    </lineage>
</organism>
<evidence type="ECO:0000259" key="9">
    <source>
        <dbReference type="Pfam" id="PF18916"/>
    </source>
</evidence>
<dbReference type="NCBIfam" id="TIGR03462">
    <property type="entry name" value="CarR_dom_SF"/>
    <property type="match status" value="1"/>
</dbReference>
<protein>
    <submittedName>
        <fullName evidence="10">Lycopene cyclase</fullName>
    </submittedName>
</protein>
<dbReference type="Pfam" id="PF18916">
    <property type="entry name" value="Lycopene_cyc"/>
    <property type="match status" value="1"/>
</dbReference>
<proteinExistence type="predicted"/>
<keyword evidence="5 8" id="KW-1133">Transmembrane helix</keyword>
<dbReference type="GO" id="GO:0016117">
    <property type="term" value="P:carotenoid biosynthetic process"/>
    <property type="evidence" value="ECO:0007669"/>
    <property type="project" value="UniProtKB-KW"/>
</dbReference>
<gene>
    <name evidence="10" type="ORF">MPRF_24810</name>
</gene>
<evidence type="ECO:0000256" key="4">
    <source>
        <dbReference type="ARBA" id="ARBA00022746"/>
    </source>
</evidence>
<evidence type="ECO:0000256" key="7">
    <source>
        <dbReference type="ARBA" id="ARBA00023235"/>
    </source>
</evidence>
<dbReference type="GO" id="GO:0045436">
    <property type="term" value="F:lycopene beta cyclase activity"/>
    <property type="evidence" value="ECO:0007669"/>
    <property type="project" value="UniProtKB-ARBA"/>
</dbReference>
<dbReference type="AlphaFoldDB" id="A0A7I7U2L5"/>
<keyword evidence="6 8" id="KW-0472">Membrane</keyword>
<feature type="domain" description="Lycopene cyclase" evidence="9">
    <location>
        <begin position="19"/>
        <end position="106"/>
    </location>
</feature>
<feature type="transmembrane region" description="Helical" evidence="8">
    <location>
        <begin position="20"/>
        <end position="41"/>
    </location>
</feature>
<keyword evidence="3 8" id="KW-0812">Transmembrane</keyword>
<dbReference type="Proteomes" id="UP000466554">
    <property type="component" value="Chromosome"/>
</dbReference>
<keyword evidence="7" id="KW-0413">Isomerase</keyword>
<evidence type="ECO:0000256" key="1">
    <source>
        <dbReference type="ARBA" id="ARBA00004141"/>
    </source>
</evidence>
<evidence type="ECO:0000256" key="6">
    <source>
        <dbReference type="ARBA" id="ARBA00023136"/>
    </source>
</evidence>
<evidence type="ECO:0000313" key="11">
    <source>
        <dbReference type="Proteomes" id="UP000466554"/>
    </source>
</evidence>
<dbReference type="GO" id="GO:0016020">
    <property type="term" value="C:membrane"/>
    <property type="evidence" value="ECO:0007669"/>
    <property type="project" value="UniProtKB-SubCell"/>
</dbReference>
<evidence type="ECO:0000256" key="2">
    <source>
        <dbReference type="ARBA" id="ARBA00004829"/>
    </source>
</evidence>